<organism evidence="1 2">
    <name type="scientific">Ascobolus immersus RN42</name>
    <dbReference type="NCBI Taxonomy" id="1160509"/>
    <lineage>
        <taxon>Eukaryota</taxon>
        <taxon>Fungi</taxon>
        <taxon>Dikarya</taxon>
        <taxon>Ascomycota</taxon>
        <taxon>Pezizomycotina</taxon>
        <taxon>Pezizomycetes</taxon>
        <taxon>Pezizales</taxon>
        <taxon>Ascobolaceae</taxon>
        <taxon>Ascobolus</taxon>
    </lineage>
</organism>
<reference evidence="1 2" key="1">
    <citation type="journal article" date="2018" name="Nat. Ecol. Evol.">
        <title>Pezizomycetes genomes reveal the molecular basis of ectomycorrhizal truffle lifestyle.</title>
        <authorList>
            <person name="Murat C."/>
            <person name="Payen T."/>
            <person name="Noel B."/>
            <person name="Kuo A."/>
            <person name="Morin E."/>
            <person name="Chen J."/>
            <person name="Kohler A."/>
            <person name="Krizsan K."/>
            <person name="Balestrini R."/>
            <person name="Da Silva C."/>
            <person name="Montanini B."/>
            <person name="Hainaut M."/>
            <person name="Levati E."/>
            <person name="Barry K.W."/>
            <person name="Belfiori B."/>
            <person name="Cichocki N."/>
            <person name="Clum A."/>
            <person name="Dockter R.B."/>
            <person name="Fauchery L."/>
            <person name="Guy J."/>
            <person name="Iotti M."/>
            <person name="Le Tacon F."/>
            <person name="Lindquist E.A."/>
            <person name="Lipzen A."/>
            <person name="Malagnac F."/>
            <person name="Mello A."/>
            <person name="Molinier V."/>
            <person name="Miyauchi S."/>
            <person name="Poulain J."/>
            <person name="Riccioni C."/>
            <person name="Rubini A."/>
            <person name="Sitrit Y."/>
            <person name="Splivallo R."/>
            <person name="Traeger S."/>
            <person name="Wang M."/>
            <person name="Zifcakova L."/>
            <person name="Wipf D."/>
            <person name="Zambonelli A."/>
            <person name="Paolocci F."/>
            <person name="Nowrousian M."/>
            <person name="Ottonello S."/>
            <person name="Baldrian P."/>
            <person name="Spatafora J.W."/>
            <person name="Henrissat B."/>
            <person name="Nagy L.G."/>
            <person name="Aury J.M."/>
            <person name="Wincker P."/>
            <person name="Grigoriev I.V."/>
            <person name="Bonfante P."/>
            <person name="Martin F.M."/>
        </authorList>
    </citation>
    <scope>NUCLEOTIDE SEQUENCE [LARGE SCALE GENOMIC DNA]</scope>
    <source>
        <strain evidence="1 2">RN42</strain>
    </source>
</reference>
<proteinExistence type="predicted"/>
<accession>A0A3N4H9D5</accession>
<evidence type="ECO:0000313" key="1">
    <source>
        <dbReference type="EMBL" id="RPA71282.1"/>
    </source>
</evidence>
<evidence type="ECO:0000313" key="2">
    <source>
        <dbReference type="Proteomes" id="UP000275078"/>
    </source>
</evidence>
<protein>
    <submittedName>
        <fullName evidence="1">Uncharacterized protein</fullName>
    </submittedName>
</protein>
<keyword evidence="2" id="KW-1185">Reference proteome</keyword>
<dbReference type="Proteomes" id="UP000275078">
    <property type="component" value="Unassembled WGS sequence"/>
</dbReference>
<name>A0A3N4H9D5_ASCIM</name>
<sequence length="177" mass="20140">MAPLKESPDDGPRHWTPLENLMSVYVGSGSISQLRSKIDNPHLREALGFVIPDWPEEWCHRDMGEIRNSAPPLLVQTLEEHMMFYFGLCYNPPPVWTVIRLPGLHFRSCYKLVLLIVSELVWSASLVLLVLHPQVVNGAEFPVLPVAFFEIAGFLYDDDPAHFFGEEPAGGHFFQRQ</sequence>
<dbReference type="AlphaFoldDB" id="A0A3N4H9D5"/>
<gene>
    <name evidence="1" type="ORF">BJ508DRAFT_315767</name>
</gene>
<dbReference type="EMBL" id="ML119950">
    <property type="protein sequence ID" value="RPA71282.1"/>
    <property type="molecule type" value="Genomic_DNA"/>
</dbReference>